<proteinExistence type="predicted"/>
<protein>
    <submittedName>
        <fullName evidence="3">Uncharacterized protein</fullName>
    </submittedName>
</protein>
<dbReference type="KEGG" id="nhl:Nhal_3679"/>
<reference evidence="4" key="1">
    <citation type="submission" date="2010-04" db="EMBL/GenBank/DDBJ databases">
        <title>Complete genome sequence of Nitrosococcus halophilus Nc4, a salt-adapted, aerobic obligate ammonia-oxidizing sulfur purple bacterium.</title>
        <authorList>
            <consortium name="US DOE Joint Genome Institute"/>
            <person name="Campbell M.A."/>
            <person name="Malfatti S.A."/>
            <person name="Chain P.S.G."/>
            <person name="Heidelberg J.F."/>
            <person name="Ward B.B."/>
            <person name="Klotz M.G."/>
        </authorList>
    </citation>
    <scope>NUCLEOTIDE SEQUENCE [LARGE SCALE GENOMIC DNA]</scope>
    <source>
        <strain evidence="4">Nc4</strain>
    </source>
</reference>
<gene>
    <name evidence="3" type="ordered locus">Nhal_3679</name>
</gene>
<dbReference type="EMBL" id="CP001798">
    <property type="protein sequence ID" value="ADE16699.1"/>
    <property type="molecule type" value="Genomic_DNA"/>
</dbReference>
<evidence type="ECO:0000313" key="3">
    <source>
        <dbReference type="EMBL" id="ADE16699.1"/>
    </source>
</evidence>
<feature type="compositionally biased region" description="Polar residues" evidence="1">
    <location>
        <begin position="155"/>
        <end position="165"/>
    </location>
</feature>
<dbReference type="OrthoDB" id="5763254at2"/>
<feature type="chain" id="PRO_5003069336" evidence="2">
    <location>
        <begin position="29"/>
        <end position="633"/>
    </location>
</feature>
<dbReference type="RefSeq" id="WP_013034548.1">
    <property type="nucleotide sequence ID" value="NC_013960.1"/>
</dbReference>
<evidence type="ECO:0000313" key="4">
    <source>
        <dbReference type="Proteomes" id="UP000001844"/>
    </source>
</evidence>
<dbReference type="eggNOG" id="ENOG502ZB50">
    <property type="taxonomic scope" value="Bacteria"/>
</dbReference>
<keyword evidence="2" id="KW-0732">Signal</keyword>
<keyword evidence="4" id="KW-1185">Reference proteome</keyword>
<feature type="signal peptide" evidence="2">
    <location>
        <begin position="1"/>
        <end position="28"/>
    </location>
</feature>
<accession>D5C2M4</accession>
<feature type="region of interest" description="Disordered" evidence="1">
    <location>
        <begin position="139"/>
        <end position="165"/>
    </location>
</feature>
<dbReference type="AlphaFoldDB" id="D5C2M4"/>
<name>D5C2M4_NITHN</name>
<sequence>MKLFNLKRSALAVTAAVGGALLAPQAGAVNIATDGIGEVAIAPYYTVRDGWLTTVNLINTQNVPIIVKVRIHEGRNSRDVLDFNVALSSFDVFTGVLKEASDGSGPVFVATDQENADGLKTCTIPSAVGGGAEIPLSPLAFGPAGTRNDDGGPTGSTPTLANPTGLTPEAAERMREGYVEFIVMGHADMGTAQDPSTFPLPLDPIEDVIESHDCATLETAFSRANILATARQFGEPINALKFNFTLLNPSRGVEAGNTATTWANFYNPGASAVDAIIDPADNVGCTITRGDERSQIDNWVPDASDAGASCRNLITAQVAFDFLEPSLNDAFPQTANWWDDGLNLPIMAMPLNTTNAHPPENLRGVDALSLTIQRSGIVNEWSNNPALGVTTDWIVTLPTKGFYVDGSETLTQGSANDGVTKFGNQGPGVQSAIIPSGVVDTANTHNRPETILGVGDDIPYAPFANAFGQTIETDRTSATACNEVQTAVFDRAEQRTFEEDAEEVVVSPAPPPVVESQQLCYETNVITFNGQSALDSIYPLLDTDGLPTTVSTATLPAPGNTAGWMRLDLVPTNPQLSGQGDQGGLPSNVADHRGLPVTGFMLKQRTFGDVTRNFASSTDHAYLRDNDNLVLQN</sequence>
<dbReference type="HOGENOM" id="CLU_038348_0_0_6"/>
<organism evidence="3 4">
    <name type="scientific">Nitrosococcus halophilus (strain Nc4)</name>
    <dbReference type="NCBI Taxonomy" id="472759"/>
    <lineage>
        <taxon>Bacteria</taxon>
        <taxon>Pseudomonadati</taxon>
        <taxon>Pseudomonadota</taxon>
        <taxon>Gammaproteobacteria</taxon>
        <taxon>Chromatiales</taxon>
        <taxon>Chromatiaceae</taxon>
        <taxon>Nitrosococcus</taxon>
    </lineage>
</organism>
<evidence type="ECO:0000256" key="1">
    <source>
        <dbReference type="SAM" id="MobiDB-lite"/>
    </source>
</evidence>
<dbReference type="Proteomes" id="UP000001844">
    <property type="component" value="Chromosome"/>
</dbReference>
<dbReference type="STRING" id="472759.Nhal_3679"/>
<evidence type="ECO:0000256" key="2">
    <source>
        <dbReference type="SAM" id="SignalP"/>
    </source>
</evidence>